<dbReference type="OMA" id="AEDNLPW"/>
<feature type="domain" description="AAA+ ATPase" evidence="7">
    <location>
        <begin position="38"/>
        <end position="189"/>
    </location>
</feature>
<dbReference type="GeneID" id="24423128"/>
<dbReference type="SMART" id="SM00382">
    <property type="entry name" value="AAA"/>
    <property type="match status" value="1"/>
</dbReference>
<dbReference type="FunFam" id="1.20.272.10:FF:000004">
    <property type="entry name" value="Replication factor C subunit 5"/>
    <property type="match status" value="1"/>
</dbReference>
<dbReference type="GO" id="GO:0005524">
    <property type="term" value="F:ATP binding"/>
    <property type="evidence" value="ECO:0007669"/>
    <property type="project" value="UniProtKB-KW"/>
</dbReference>
<dbReference type="Gene3D" id="1.10.8.60">
    <property type="match status" value="1"/>
</dbReference>
<dbReference type="InterPro" id="IPR008921">
    <property type="entry name" value="DNA_pol3_clamp-load_cplx_C"/>
</dbReference>
<evidence type="ECO:0000256" key="2">
    <source>
        <dbReference type="ARBA" id="ARBA00005378"/>
    </source>
</evidence>
<dbReference type="InterPro" id="IPR027417">
    <property type="entry name" value="P-loop_NTPase"/>
</dbReference>
<dbReference type="PANTHER" id="PTHR11669">
    <property type="entry name" value="REPLICATION FACTOR C / DNA POLYMERASE III GAMMA-TAU SUBUNIT"/>
    <property type="match status" value="1"/>
</dbReference>
<dbReference type="GO" id="GO:0003677">
    <property type="term" value="F:DNA binding"/>
    <property type="evidence" value="ECO:0007669"/>
    <property type="project" value="InterPro"/>
</dbReference>
<keyword evidence="3" id="KW-0235">DNA replication</keyword>
<dbReference type="GO" id="GO:0016887">
    <property type="term" value="F:ATP hydrolysis activity"/>
    <property type="evidence" value="ECO:0007669"/>
    <property type="project" value="InterPro"/>
</dbReference>
<dbReference type="CDD" id="cd18140">
    <property type="entry name" value="HLD_clamp_RFC"/>
    <property type="match status" value="1"/>
</dbReference>
<sequence>MECDRLPWTEKYRPPDLDSIISHKDIINTIKSFTEVGQIPHLLFHGPPGTGKTSTILAISKHLYGNYANVYVLELNASDDRGINVVRDKIKTFAEALNRFVPSSDNPANQVKTNLKLIILDEADQMTNASQGALRRIMEIYAKNVRFCLICNYMHKIISPIQSRCTGFRFSPLDENDLRRRTLEIATNEGITLEENGLSALIEIAQGDMRKVLNTFQIAAMSKLDSQDRNIIDVNDILNASGTPLEDEVKSIFNALVQSTFSECIQIIRHVQELKGYSLQDLVTCLYKLIIKIDWPTIVIVQLIIRMADIEERLATGANENIQICALVSAFTEARFEIERIKFEISH</sequence>
<dbReference type="OrthoDB" id="4199794at2759"/>
<dbReference type="SUPFAM" id="SSF52540">
    <property type="entry name" value="P-loop containing nucleoside triphosphate hydrolases"/>
    <property type="match status" value="1"/>
</dbReference>
<gene>
    <name evidence="8" type="ORF">BMR1_01G00232</name>
</gene>
<organism evidence="8 9">
    <name type="scientific">Babesia microti (strain RI)</name>
    <dbReference type="NCBI Taxonomy" id="1133968"/>
    <lineage>
        <taxon>Eukaryota</taxon>
        <taxon>Sar</taxon>
        <taxon>Alveolata</taxon>
        <taxon>Apicomplexa</taxon>
        <taxon>Aconoidasida</taxon>
        <taxon>Piroplasmida</taxon>
        <taxon>Babesiidae</taxon>
        <taxon>Babesia</taxon>
    </lineage>
</organism>
<dbReference type="VEuPathDB" id="PiroplasmaDB:BMR1_01G00232"/>
<keyword evidence="6" id="KW-0539">Nucleus</keyword>
<dbReference type="InterPro" id="IPR003593">
    <property type="entry name" value="AAA+_ATPase"/>
</dbReference>
<evidence type="ECO:0000256" key="4">
    <source>
        <dbReference type="ARBA" id="ARBA00022741"/>
    </source>
</evidence>
<evidence type="ECO:0000313" key="8">
    <source>
        <dbReference type="EMBL" id="CCF72519.1"/>
    </source>
</evidence>
<name>I7J7X7_BABMR</name>
<dbReference type="SUPFAM" id="SSF48019">
    <property type="entry name" value="post-AAA+ oligomerization domain-like"/>
    <property type="match status" value="1"/>
</dbReference>
<protein>
    <submittedName>
        <fullName evidence="8">Replication factor C subunit 3/5</fullName>
    </submittedName>
</protein>
<evidence type="ECO:0000256" key="6">
    <source>
        <dbReference type="ARBA" id="ARBA00023242"/>
    </source>
</evidence>
<dbReference type="CDD" id="cd00009">
    <property type="entry name" value="AAA"/>
    <property type="match status" value="1"/>
</dbReference>
<comment type="subcellular location">
    <subcellularLocation>
        <location evidence="1">Nucleus</location>
    </subcellularLocation>
</comment>
<dbReference type="Pfam" id="PF00004">
    <property type="entry name" value="AAA"/>
    <property type="match status" value="1"/>
</dbReference>
<dbReference type="InterPro" id="IPR013748">
    <property type="entry name" value="Rep_factorC_C"/>
</dbReference>
<dbReference type="GO" id="GO:0005634">
    <property type="term" value="C:nucleus"/>
    <property type="evidence" value="ECO:0007669"/>
    <property type="project" value="UniProtKB-SubCell"/>
</dbReference>
<dbReference type="NCBIfam" id="NF001679">
    <property type="entry name" value="PRK00440.1"/>
    <property type="match status" value="1"/>
</dbReference>
<dbReference type="GO" id="GO:0005663">
    <property type="term" value="C:DNA replication factor C complex"/>
    <property type="evidence" value="ECO:0007669"/>
    <property type="project" value="TreeGrafter"/>
</dbReference>
<dbReference type="Pfam" id="PF08542">
    <property type="entry name" value="Rep_fac_C"/>
    <property type="match status" value="1"/>
</dbReference>
<accession>I7J7X7</accession>
<proteinExistence type="inferred from homology"/>
<evidence type="ECO:0000256" key="1">
    <source>
        <dbReference type="ARBA" id="ARBA00004123"/>
    </source>
</evidence>
<dbReference type="GO" id="GO:0003689">
    <property type="term" value="F:DNA clamp loader activity"/>
    <property type="evidence" value="ECO:0007669"/>
    <property type="project" value="TreeGrafter"/>
</dbReference>
<reference evidence="8 9" key="3">
    <citation type="journal article" date="2016" name="Sci. Rep.">
        <title>Genome-wide diversity and gene expression profiling of Babesia microti isolates identify polymorphic genes that mediate host-pathogen interactions.</title>
        <authorList>
            <person name="Silva J.C."/>
            <person name="Cornillot E."/>
            <person name="McCracken C."/>
            <person name="Usmani-Brown S."/>
            <person name="Dwivedi A."/>
            <person name="Ifeonu O.O."/>
            <person name="Crabtree J."/>
            <person name="Gotia H.T."/>
            <person name="Virji A.Z."/>
            <person name="Reynes C."/>
            <person name="Colinge J."/>
            <person name="Kumar V."/>
            <person name="Lawres L."/>
            <person name="Pazzi J.E."/>
            <person name="Pablo J.V."/>
            <person name="Hung C."/>
            <person name="Brancato J."/>
            <person name="Kumari P."/>
            <person name="Orvis J."/>
            <person name="Tretina K."/>
            <person name="Chibucos M."/>
            <person name="Ott S."/>
            <person name="Sadzewicz L."/>
            <person name="Sengamalay N."/>
            <person name="Shetty A.C."/>
            <person name="Su Q."/>
            <person name="Tallon L."/>
            <person name="Fraser C.M."/>
            <person name="Frutos R."/>
            <person name="Molina D.M."/>
            <person name="Krause P.J."/>
            <person name="Ben Mamoun C."/>
        </authorList>
    </citation>
    <scope>NUCLEOTIDE SEQUENCE [LARGE SCALE GENOMIC DNA]</scope>
    <source>
        <strain evidence="8 9">RI</strain>
    </source>
</reference>
<dbReference type="RefSeq" id="XP_012647128.1">
    <property type="nucleotide sequence ID" value="XM_012791674.1"/>
</dbReference>
<evidence type="ECO:0000259" key="7">
    <source>
        <dbReference type="SMART" id="SM00382"/>
    </source>
</evidence>
<keyword evidence="4" id="KW-0547">Nucleotide-binding</keyword>
<dbReference type="InterPro" id="IPR050238">
    <property type="entry name" value="DNA_Rep/Repair_Clamp_Loader"/>
</dbReference>
<dbReference type="AlphaFoldDB" id="I7J7X7"/>
<evidence type="ECO:0000256" key="3">
    <source>
        <dbReference type="ARBA" id="ARBA00022705"/>
    </source>
</evidence>
<dbReference type="InterPro" id="IPR047854">
    <property type="entry name" value="RFC_lid"/>
</dbReference>
<reference evidence="8 9" key="1">
    <citation type="journal article" date="2012" name="Nucleic Acids Res.">
        <title>Sequencing of the smallest Apicomplexan genome from the human pathogen Babesia microti.</title>
        <authorList>
            <person name="Cornillot E."/>
            <person name="Hadj-Kaddour K."/>
            <person name="Dassouli A."/>
            <person name="Noel B."/>
            <person name="Ranwez V."/>
            <person name="Vacherie B."/>
            <person name="Augagneur Y."/>
            <person name="Bres V."/>
            <person name="Duclos A."/>
            <person name="Randazzo S."/>
            <person name="Carcy B."/>
            <person name="Debierre-Grockiego F."/>
            <person name="Delbecq S."/>
            <person name="Moubri-Menage K."/>
            <person name="Shams-Eldin H."/>
            <person name="Usmani-Brown S."/>
            <person name="Bringaud F."/>
            <person name="Wincker P."/>
            <person name="Vivares C.P."/>
            <person name="Schwarz R.T."/>
            <person name="Schetters T.P."/>
            <person name="Krause P.J."/>
            <person name="Gorenflot A."/>
            <person name="Berry V."/>
            <person name="Barbe V."/>
            <person name="Ben Mamoun C."/>
        </authorList>
    </citation>
    <scope>NUCLEOTIDE SEQUENCE [LARGE SCALE GENOMIC DNA]</scope>
    <source>
        <strain evidence="8 9">RI</strain>
    </source>
</reference>
<dbReference type="EMBL" id="FO082871">
    <property type="protein sequence ID" value="CCF72519.1"/>
    <property type="molecule type" value="Genomic_DNA"/>
</dbReference>
<dbReference type="FunFam" id="3.40.50.300:FF:000129">
    <property type="entry name" value="Replication factor C subunit 5"/>
    <property type="match status" value="1"/>
</dbReference>
<evidence type="ECO:0000313" key="9">
    <source>
        <dbReference type="Proteomes" id="UP000002899"/>
    </source>
</evidence>
<dbReference type="PANTHER" id="PTHR11669:SF9">
    <property type="entry name" value="REPLICATION FACTOR C SUBUNIT 5"/>
    <property type="match status" value="1"/>
</dbReference>
<dbReference type="KEGG" id="bmic:BMR1_01G00232"/>
<dbReference type="GO" id="GO:0006281">
    <property type="term" value="P:DNA repair"/>
    <property type="evidence" value="ECO:0007669"/>
    <property type="project" value="TreeGrafter"/>
</dbReference>
<comment type="similarity">
    <text evidence="2">Belongs to the activator 1 small subunits family.</text>
</comment>
<reference evidence="8 9" key="2">
    <citation type="journal article" date="2013" name="PLoS ONE">
        <title>Whole genome mapping and re-organization of the nuclear and mitochondrial genomes of Babesia microti isolates.</title>
        <authorList>
            <person name="Cornillot E."/>
            <person name="Dassouli A."/>
            <person name="Garg A."/>
            <person name="Pachikara N."/>
            <person name="Randazzo S."/>
            <person name="Depoix D."/>
            <person name="Carcy B."/>
            <person name="Delbecq S."/>
            <person name="Frutos R."/>
            <person name="Silva J.C."/>
            <person name="Sutton R."/>
            <person name="Krause P.J."/>
            <person name="Mamoun C.B."/>
        </authorList>
    </citation>
    <scope>NUCLEOTIDE SEQUENCE [LARGE SCALE GENOMIC DNA]</scope>
    <source>
        <strain evidence="8 9">RI</strain>
    </source>
</reference>
<dbReference type="Gene3D" id="1.20.272.10">
    <property type="match status" value="1"/>
</dbReference>
<dbReference type="InterPro" id="IPR003959">
    <property type="entry name" value="ATPase_AAA_core"/>
</dbReference>
<keyword evidence="9" id="KW-1185">Reference proteome</keyword>
<dbReference type="Proteomes" id="UP000002899">
    <property type="component" value="Chromosome I"/>
</dbReference>
<dbReference type="Gene3D" id="3.40.50.300">
    <property type="entry name" value="P-loop containing nucleotide triphosphate hydrolases"/>
    <property type="match status" value="1"/>
</dbReference>
<dbReference type="GO" id="GO:0006261">
    <property type="term" value="P:DNA-templated DNA replication"/>
    <property type="evidence" value="ECO:0007669"/>
    <property type="project" value="TreeGrafter"/>
</dbReference>
<evidence type="ECO:0000256" key="5">
    <source>
        <dbReference type="ARBA" id="ARBA00022840"/>
    </source>
</evidence>
<keyword evidence="5" id="KW-0067">ATP-binding</keyword>